<dbReference type="FunFam" id="1.25.40.180:FF:000012">
    <property type="entry name" value="Ccr4-Not transcription complex subunit"/>
    <property type="match status" value="1"/>
</dbReference>
<dbReference type="OrthoDB" id="1933107at2759"/>
<dbReference type="CDD" id="cd20710">
    <property type="entry name" value="NOT1_connector"/>
    <property type="match status" value="1"/>
</dbReference>
<name>A0A5J5F9V8_9PEZI</name>
<feature type="domain" description="CCR4-NOT transcription complex subunit 1 CAF1-binding" evidence="11">
    <location>
        <begin position="823"/>
        <end position="1042"/>
    </location>
</feature>
<comment type="caution">
    <text evidence="15">The sequence shown here is derived from an EMBL/GenBank/DDBJ whole genome shotgun (WGS) entry which is preliminary data.</text>
</comment>
<dbReference type="InterPro" id="IPR040398">
    <property type="entry name" value="Not1"/>
</dbReference>
<dbReference type="InterPro" id="IPR007196">
    <property type="entry name" value="CCR4-Not_Not1_C"/>
</dbReference>
<evidence type="ECO:0000256" key="7">
    <source>
        <dbReference type="ARBA" id="ARBA00074459"/>
    </source>
</evidence>
<dbReference type="EMBL" id="VXIS01000007">
    <property type="protein sequence ID" value="KAA8914274.1"/>
    <property type="molecule type" value="Genomic_DNA"/>
</dbReference>
<dbReference type="InterPro" id="IPR032191">
    <property type="entry name" value="CNOT1_CAF1_bind"/>
</dbReference>
<keyword evidence="3" id="KW-0805">Transcription regulation</keyword>
<dbReference type="Pfam" id="PF16415">
    <property type="entry name" value="CNOT1_CAF1_bind"/>
    <property type="match status" value="1"/>
</dbReference>
<evidence type="ECO:0000256" key="5">
    <source>
        <dbReference type="ARBA" id="ARBA00023242"/>
    </source>
</evidence>
<gene>
    <name evidence="15" type="ORF">FN846DRAFT_896994</name>
</gene>
<dbReference type="GO" id="GO:0060090">
    <property type="term" value="F:molecular adaptor activity"/>
    <property type="evidence" value="ECO:0007669"/>
    <property type="project" value="TreeGrafter"/>
</dbReference>
<dbReference type="InterPro" id="IPR032194">
    <property type="entry name" value="CNOT1_HEAT"/>
</dbReference>
<keyword evidence="16" id="KW-1185">Reference proteome</keyword>
<evidence type="ECO:0000259" key="10">
    <source>
        <dbReference type="Pfam" id="PF12842"/>
    </source>
</evidence>
<dbReference type="Gene3D" id="1.25.40.180">
    <property type="match status" value="1"/>
</dbReference>
<dbReference type="Pfam" id="PF25097">
    <property type="entry name" value="ARM_Cnot1"/>
    <property type="match status" value="1"/>
</dbReference>
<comment type="function">
    <text evidence="6">Acts as a component of the CCR4-NOT core complex, which in the nucleus seems to be a general transcription factor, and in the cytoplasm the major mRNA deadenylase involved in mRNA turnover. The NOT protein subcomplex negatively regulates the basal and activated transcription of many genes. Preferentially affects TC-type TATA element-dependent transcription. Could directly or indirectly inhibit component(s) of the general transcription machinery.</text>
</comment>
<dbReference type="Pfam" id="PF12842">
    <property type="entry name" value="DUF3819"/>
    <property type="match status" value="1"/>
</dbReference>
<dbReference type="Proteomes" id="UP000326924">
    <property type="component" value="Unassembled WGS sequence"/>
</dbReference>
<feature type="region of interest" description="Disordered" evidence="8">
    <location>
        <begin position="768"/>
        <end position="825"/>
    </location>
</feature>
<proteinExistence type="predicted"/>
<dbReference type="PANTHER" id="PTHR13162:SF8">
    <property type="entry name" value="CCR4-NOT TRANSCRIPTION COMPLEX SUBUNIT 1"/>
    <property type="match status" value="1"/>
</dbReference>
<feature type="domain" description="CCR4-NOT transcription complex subunit 1-like NOT1 connector" evidence="14">
    <location>
        <begin position="1409"/>
        <end position="1543"/>
    </location>
</feature>
<reference evidence="15 16" key="1">
    <citation type="submission" date="2019-09" db="EMBL/GenBank/DDBJ databases">
        <title>Draft genome of the ectomycorrhizal ascomycete Sphaerosporella brunnea.</title>
        <authorList>
            <consortium name="DOE Joint Genome Institute"/>
            <person name="Benucci G.M."/>
            <person name="Marozzi G."/>
            <person name="Antonielli L."/>
            <person name="Sanchez S."/>
            <person name="Marco P."/>
            <person name="Wang X."/>
            <person name="Falini L.B."/>
            <person name="Barry K."/>
            <person name="Haridas S."/>
            <person name="Lipzen A."/>
            <person name="Labutti K."/>
            <person name="Grigoriev I.V."/>
            <person name="Murat C."/>
            <person name="Martin F."/>
            <person name="Albertini E."/>
            <person name="Donnini D."/>
            <person name="Bonito G."/>
        </authorList>
    </citation>
    <scope>NUCLEOTIDE SEQUENCE [LARGE SCALE GENOMIC DNA]</scope>
    <source>
        <strain evidence="15 16">Sb_GMNB300</strain>
    </source>
</reference>
<evidence type="ECO:0000259" key="12">
    <source>
        <dbReference type="Pfam" id="PF16417"/>
    </source>
</evidence>
<protein>
    <recommendedName>
        <fullName evidence="7">General negative regulator of transcription subunit 1</fullName>
    </recommendedName>
</protein>
<evidence type="ECO:0000313" key="16">
    <source>
        <dbReference type="Proteomes" id="UP000326924"/>
    </source>
</evidence>
<dbReference type="Gene3D" id="1.25.40.790">
    <property type="match status" value="1"/>
</dbReference>
<dbReference type="InterPro" id="IPR032193">
    <property type="entry name" value="CNOT1_TTP_bind"/>
</dbReference>
<evidence type="ECO:0000256" key="4">
    <source>
        <dbReference type="ARBA" id="ARBA00023163"/>
    </source>
</evidence>
<dbReference type="GO" id="GO:0000932">
    <property type="term" value="C:P-body"/>
    <property type="evidence" value="ECO:0007669"/>
    <property type="project" value="TreeGrafter"/>
</dbReference>
<comment type="subcellular location">
    <subcellularLocation>
        <location evidence="1">Nucleus</location>
    </subcellularLocation>
</comment>
<dbReference type="GO" id="GO:0030015">
    <property type="term" value="C:CCR4-NOT core complex"/>
    <property type="evidence" value="ECO:0007669"/>
    <property type="project" value="InterPro"/>
</dbReference>
<keyword evidence="2" id="KW-0678">Repressor</keyword>
<evidence type="ECO:0000259" key="11">
    <source>
        <dbReference type="Pfam" id="PF16415"/>
    </source>
</evidence>
<feature type="domain" description="CCR4-NOT transcription complex subunit 1 TTP binding" evidence="12">
    <location>
        <begin position="608"/>
        <end position="758"/>
    </location>
</feature>
<evidence type="ECO:0000256" key="3">
    <source>
        <dbReference type="ARBA" id="ARBA00023015"/>
    </source>
</evidence>
<sequence length="2060" mass="232721">MEVNGRTLRKLISDNYSYIISAPGSSRGNDFRILNDMVRNIASSPETAKEKFADAITPDTPEPSKVFKDFDLAAFFSCLGLDAFQRTVLALGFKDHPREDLRLKGLEVLQRAFPSTLETLANPNKHSEMSADSIAHILHGLLDPPIRPLLEDSDALKLSFAARSRYKHTSLPPQIFDVTEPVERLRQQESLVNTLQQVGPNEMNYLELLRGKGIVHISEAEVADILTFMATSIDPLVWDAGSFVQAVQAVGALPQNFDWAEVIEHLDREDFLIEAQGFQAILDAFSEGVSALNFPLDKLWGGRWTHSRAHWTILRAFLKTDHIDITKLTGIQKVLSSDDFTNASSSLQLMVATFETHKLISYAAVEALLLLSLDEDGLPDVRDAARQELDRAAKYTPELILCGALMMPPPWPPNLDTIIERLFAAFFDGHTSYQMVFWRLWQMDKKLVTQRFVDAYMHNPLSVTRILDIAQELRCLSDLLEVPSAMFVLDVASLAARREHLNLEKWLQDMLSKYGADFWGECYRFLRIKADAEYMASREGSKSPMVGLRVGPVNTFLTVLDSSQPPMGQELQEQVTQTQRICIQAYPRLINMGNGFDSIILRNNDEGNTFSTSIDKDMQSNYRALYAQETEIRMLVDYMQKLKKSTIPKEQDLFACMIHGLFDEYDCYPNYPIQALATTSVLFGSIIRYKVIDGIPLRVALAMVYQAVRDHTTSTSMYKFGLQALVQFQERLREWRSYCMLLAQVPGLQGTDVWSVVQEVVSGGVDRQIEAPGLQQPASNGGTDRETEAGTPDLPNGNNLPPSPQSKPPFRSLYADSPSEGVFEDPNEDVQDKVLFIVNNVSQSNLENKLKELREWLEEAHHQWFADYLVVKRAKMEPNYHGLYLDLLTKFGHKGLVNEVLRETYVNVIKLLNAETTLSNSTERTHLKNLGAWLGGLTLAKDKPIKFKNISFKDLIIEGWETDRLIVVLPFTCKVLEQATKSTAFRPPNPWLMAILRLLKEMYDNVALKLNLKFEIEVLCKNLGLDVKDIEAATDIAEVKERQAVKEVEAEEEAALLDNLSLQQQEYPPISHQIPPTFSENIAINPIIRDVSVKRVIINAIERTAHEILGPVVERSVAIATIATTQLIQKDFATEPDENKLRTAAIGMAQRLAGHLALVTCKEPMRLSMVNNIRAGLLQSGYNESAVSEQAITMIVNDNLEYVCQTVEAAAERESVPQVDDSLRGAYQMRKRYRESRTGQPFVSPDVSRYALQLPDVFRLKPGGLTPQQLSVYDEFARASPVTAIEPAKGQTLDGYEYLPTNFQQGTAGIVDASSVERQRPLETQAPVSPPPPAYDQTQYQEKVAHAIRDMRQIAEGCEEHGIDELSPDHPVIQYRESILHHIGIIPNSHKLKETVLRGAASLLCNMIYEDDLPSLAMESMVTLLRGLCDISPNTGKEVNMYLTGDKEDGVTERIPPNVKTTIVLLKNQLLMPTDLDQSLSKLIAARKPIALEFLSGLLKETEHCDEPLLYRTDFATSFDAIGEWIKQDPSNQAASTLLKDLHNSEEEDEERNLRDQMEYIFVEWVQLYQHISTTEKNYQAFIVQLHHAKYLGDLPRSVEFFRSCIEHCIDEYESQNRNGSSIATNCYIPIDAFAKMVMLLVRYQVDDAVPGEQLNKVQYFESMLANVVFVFNHHYETRSDNLCFKVFFRFFSSLLFEYRSIESQLGECRERILELFADCFLTLQPAFFPLFAFHWATLISHRFFMPRLLSTPTGQPVFTKLLGIFLSWIGSLLKQQQPLQGVIKILHQGALRLLLVLHHDFPTYLAEYYFPIVDAIPTECTQLRNLVLSTLPPSLAEFPDPFANGLQIKHLPAIKDTPLISGDIPGPLQKAGLKGLVDSIIQSNRAPAAEQISSITERLESPPSSGMVTVDVGTMNSLVLYVGMDAIQTAEAQELSVFEPESVHATLLFQIAVELKPYGRHFFLSAAANHLRYPSSHTYYFHCLILHIFDRVSGLPQEERVREQIARVLVERLVVHRPHPWGLIITLLEMFRSRDQEFWNLPAVRQAPEVSRLFSAVLP</sequence>
<evidence type="ECO:0000256" key="2">
    <source>
        <dbReference type="ARBA" id="ARBA00022491"/>
    </source>
</evidence>
<feature type="domain" description="CCR4-Not complex component Not1 C-terminal" evidence="9">
    <location>
        <begin position="1697"/>
        <end position="2058"/>
    </location>
</feature>
<evidence type="ECO:0000256" key="6">
    <source>
        <dbReference type="ARBA" id="ARBA00059181"/>
    </source>
</evidence>
<evidence type="ECO:0000313" key="15">
    <source>
        <dbReference type="EMBL" id="KAA8914274.1"/>
    </source>
</evidence>
<dbReference type="GO" id="GO:0005634">
    <property type="term" value="C:nucleus"/>
    <property type="evidence" value="ECO:0007669"/>
    <property type="project" value="UniProtKB-SubCell"/>
</dbReference>
<dbReference type="Pfam" id="PF04054">
    <property type="entry name" value="Not1"/>
    <property type="match status" value="1"/>
</dbReference>
<evidence type="ECO:0000259" key="13">
    <source>
        <dbReference type="Pfam" id="PF16418"/>
    </source>
</evidence>
<dbReference type="Gene3D" id="1.25.40.840">
    <property type="entry name" value="CCR4-NOT transcription complex subunit 1 TTP binding domain"/>
    <property type="match status" value="1"/>
</dbReference>
<dbReference type="InterPro" id="IPR055454">
    <property type="entry name" value="CNOT1-like_NOT1_connector"/>
</dbReference>
<evidence type="ECO:0000259" key="14">
    <source>
        <dbReference type="Pfam" id="PF25097"/>
    </source>
</evidence>
<evidence type="ECO:0000259" key="9">
    <source>
        <dbReference type="Pfam" id="PF04054"/>
    </source>
</evidence>
<dbReference type="InterPro" id="IPR038535">
    <property type="entry name" value="CNOT1_TTP_bind_sf"/>
</dbReference>
<dbReference type="GO" id="GO:0000289">
    <property type="term" value="P:nuclear-transcribed mRNA poly(A) tail shortening"/>
    <property type="evidence" value="ECO:0007669"/>
    <property type="project" value="UniProtKB-ARBA"/>
</dbReference>
<dbReference type="FunCoup" id="A0A5J5F9V8">
    <property type="interactions" value="1288"/>
</dbReference>
<dbReference type="Gene3D" id="1.25.40.800">
    <property type="match status" value="1"/>
</dbReference>
<keyword evidence="5" id="KW-0539">Nucleus</keyword>
<organism evidence="15 16">
    <name type="scientific">Sphaerosporella brunnea</name>
    <dbReference type="NCBI Taxonomy" id="1250544"/>
    <lineage>
        <taxon>Eukaryota</taxon>
        <taxon>Fungi</taxon>
        <taxon>Dikarya</taxon>
        <taxon>Ascomycota</taxon>
        <taxon>Pezizomycotina</taxon>
        <taxon>Pezizomycetes</taxon>
        <taxon>Pezizales</taxon>
        <taxon>Pyronemataceae</taxon>
        <taxon>Sphaerosporella</taxon>
    </lineage>
</organism>
<dbReference type="InterPro" id="IPR024557">
    <property type="entry name" value="CNOT1_dom_4"/>
</dbReference>
<dbReference type="GO" id="GO:0017148">
    <property type="term" value="P:negative regulation of translation"/>
    <property type="evidence" value="ECO:0007669"/>
    <property type="project" value="InterPro"/>
</dbReference>
<keyword evidence="4" id="KW-0804">Transcription</keyword>
<dbReference type="PANTHER" id="PTHR13162">
    <property type="entry name" value="CCR4-NOT TRANSCRIPTION COMPLEX"/>
    <property type="match status" value="1"/>
</dbReference>
<dbReference type="Pfam" id="PF16418">
    <property type="entry name" value="CNOT1_HEAT"/>
    <property type="match status" value="1"/>
</dbReference>
<dbReference type="InParanoid" id="A0A5J5F9V8"/>
<feature type="domain" description="CCR4-NOT transcription complex subunit 1 HEAT repeat" evidence="13">
    <location>
        <begin position="417"/>
        <end position="560"/>
    </location>
</feature>
<evidence type="ECO:0000256" key="8">
    <source>
        <dbReference type="SAM" id="MobiDB-lite"/>
    </source>
</evidence>
<dbReference type="Pfam" id="PF16417">
    <property type="entry name" value="CNOT1_TTP_bind"/>
    <property type="match status" value="1"/>
</dbReference>
<evidence type="ECO:0000256" key="1">
    <source>
        <dbReference type="ARBA" id="ARBA00004123"/>
    </source>
</evidence>
<feature type="domain" description="CCR4-NOT transcription complex subunit 1" evidence="10">
    <location>
        <begin position="1093"/>
        <end position="1234"/>
    </location>
</feature>
<accession>A0A5J5F9V8</accession>